<dbReference type="AlphaFoldDB" id="A0AA90NMC9"/>
<comment type="caution">
    <text evidence="1">The sequence shown here is derived from an EMBL/GenBank/DDBJ whole genome shotgun (WGS) entry which is preliminary data.</text>
</comment>
<evidence type="ECO:0000313" key="1">
    <source>
        <dbReference type="EMBL" id="MDP0589202.1"/>
    </source>
</evidence>
<organism evidence="1 2">
    <name type="scientific">Candidatus Endonucleibacter bathymodioli</name>
    <dbReference type="NCBI Taxonomy" id="539814"/>
    <lineage>
        <taxon>Bacteria</taxon>
        <taxon>Pseudomonadati</taxon>
        <taxon>Pseudomonadota</taxon>
        <taxon>Gammaproteobacteria</taxon>
        <taxon>Oceanospirillales</taxon>
        <taxon>Endozoicomonadaceae</taxon>
        <taxon>Candidatus Endonucleibacter</taxon>
    </lineage>
</organism>
<proteinExistence type="predicted"/>
<reference evidence="1 2" key="1">
    <citation type="journal article" date="2023" name="bioRxiv">
        <title>An intranuclear bacterial parasite of deep-sea mussels expresses apoptosis inhibitors acquired from its host.</title>
        <authorList>
            <person name="Gonzalez Porras M.A."/>
            <person name="Assie A."/>
            <person name="Tietjen M."/>
            <person name="Violette M."/>
            <person name="Kleiner M."/>
            <person name="Gruber-Vodicka H."/>
            <person name="Dubilier N."/>
            <person name="Leisch N."/>
        </authorList>
    </citation>
    <scope>NUCLEOTIDE SEQUENCE [LARGE SCALE GENOMIC DNA]</scope>
    <source>
        <strain evidence="1">IAP13</strain>
    </source>
</reference>
<accession>A0AA90NMC9</accession>
<dbReference type="Proteomes" id="UP001178148">
    <property type="component" value="Unassembled WGS sequence"/>
</dbReference>
<gene>
    <name evidence="1" type="ORF">QS748_08425</name>
</gene>
<protein>
    <submittedName>
        <fullName evidence="1">Uncharacterized protein</fullName>
    </submittedName>
</protein>
<sequence>MNNIYTNNNATDCTYVQSQNPTKTSTAFNKRVDTCNTNELTKIIHCYSATNSTSDIVLNKNIDAAQETTPSLKNITTSNSSEIDKSSSKAEKKHLERIKKLKPVIDEFLQKFEDGNKYDHLMHKFKTDRAQSCFLDAIATTLFGKESKPAASKFTNNLRDHLEDYNIINKNSPIDAGDNRITKAVNKYVMDHYGVNINVVILLDFTNDRFIQDDYPHRTDMYKVPVIFETGDYHQTFYGISLDINSKA</sequence>
<keyword evidence="2" id="KW-1185">Reference proteome</keyword>
<evidence type="ECO:0000313" key="2">
    <source>
        <dbReference type="Proteomes" id="UP001178148"/>
    </source>
</evidence>
<name>A0AA90NMC9_9GAMM</name>
<dbReference type="EMBL" id="JASXSV010000011">
    <property type="protein sequence ID" value="MDP0589202.1"/>
    <property type="molecule type" value="Genomic_DNA"/>
</dbReference>